<keyword evidence="17 32" id="KW-1161">Viral attachment to host cell</keyword>
<feature type="lipid moiety-binding region" description="S-palmitoyl cysteine; by host" evidence="32">
    <location>
        <position position="757"/>
    </location>
</feature>
<evidence type="ECO:0000256" key="28">
    <source>
        <dbReference type="ARBA" id="ARBA00023180"/>
    </source>
</evidence>
<dbReference type="InterPro" id="IPR000328">
    <property type="entry name" value="GP41-like"/>
</dbReference>
<keyword evidence="21 32" id="KW-1164">Virus endocytosis by host</keyword>
<dbReference type="GO" id="GO:1903911">
    <property type="term" value="P:positive regulation of receptor clustering"/>
    <property type="evidence" value="ECO:0007669"/>
    <property type="project" value="UniProtKB-UniRule"/>
</dbReference>
<feature type="region of interest" description="Disordered" evidence="34">
    <location>
        <begin position="711"/>
        <end position="736"/>
    </location>
</feature>
<dbReference type="SUPFAM" id="SSF58069">
    <property type="entry name" value="Virus ectodomain"/>
    <property type="match status" value="1"/>
</dbReference>
<keyword evidence="12 32" id="KW-1162">Viral penetration into host cytoplasm</keyword>
<evidence type="ECO:0000256" key="22">
    <source>
        <dbReference type="ARBA" id="ARBA00022989"/>
    </source>
</evidence>
<evidence type="ECO:0000256" key="34">
    <source>
        <dbReference type="SAM" id="MobiDB-lite"/>
    </source>
</evidence>
<keyword evidence="14 32" id="KW-0812">Transmembrane</keyword>
<dbReference type="GO" id="GO:0020002">
    <property type="term" value="C:host cell plasma membrane"/>
    <property type="evidence" value="ECO:0007669"/>
    <property type="project" value="UniProtKB-SubCell"/>
</dbReference>
<dbReference type="InterPro" id="IPR036377">
    <property type="entry name" value="Gp120_core_sf"/>
</dbReference>
<dbReference type="GO" id="GO:0019031">
    <property type="term" value="C:viral envelope"/>
    <property type="evidence" value="ECO:0007669"/>
    <property type="project" value="UniProtKB-KW"/>
</dbReference>
<feature type="region of interest" description="CD4-binding loop" evidence="32">
    <location>
        <begin position="359"/>
        <end position="369"/>
    </location>
</feature>
<feature type="short sequence motif" description="YXXL motif; contains endocytosis signal" evidence="32">
    <location>
        <begin position="705"/>
        <end position="708"/>
    </location>
</feature>
<dbReference type="FunFam" id="1.10.287.210:FF:000001">
    <property type="entry name" value="Envelope glycoprotein gp160"/>
    <property type="match status" value="1"/>
</dbReference>
<comment type="subcellular location">
    <molecule>Transmembrane protein gp41</molecule>
    <subcellularLocation>
        <location evidence="32">Virion membrane</location>
        <topology evidence="32">Single-pass type I membrane protein</topology>
    </subcellularLocation>
    <subcellularLocation>
        <location evidence="32">Host cell membrane</location>
        <topology evidence="32">Single-pass type I membrane protein</topology>
    </subcellularLocation>
    <subcellularLocation>
        <location evidence="32">Host endosome membrane</location>
        <topology evidence="32">Single-pass type I membrane protein</topology>
    </subcellularLocation>
    <text evidence="32">It is probably concentrated at the site of budding and incorporated into the virions possibly by contacts between the cytoplasmic tail of Env and the N-terminus of Gag.</text>
</comment>
<dbReference type="Gene3D" id="1.10.287.210">
    <property type="match status" value="1"/>
</dbReference>
<comment type="function">
    <text evidence="32">Transmembrane protein gp41: Acts as a class I viral fusion protein. Under the current model, the protein has at least 3 conformational states: pre-fusion native state, pre-hairpin intermediate state, and post-fusion hairpin state. During fusion of viral and target intracellular membranes, the coiled coil regions (heptad repeats) assume a trimer-of-hairpins structure, positioning the fusion peptide in close proximity to the C-terminal region of the ectodomain. The formation of this structure appears to drive apposition and subsequent fusion of viral and target cell membranes. Complete fusion occurs in host cell endosomes and is dynamin-dependent, however some lipid transfer might occur at the plasma membrane. The virus undergoes clathrin-dependent internalization long before endosomal fusion, thus minimizing the surface exposure of conserved viral epitopes during fusion and reducing the efficacy of inhibitors targeting these epitopes. Membranes fusion leads to delivery of the nucleocapsid into the cytoplasm.</text>
</comment>
<comment type="subunit">
    <text evidence="32">The mature envelope protein (Env) consists of a homotrimer of non-covalently associated gp120-gp41 heterodimers. The resulting complex protrudes from the virus surface as a spike. There seems to be as few as 10 spikes on the average virion. Surface protein gp120 interacts with host CD4, CCR5 and CXCR4. Gp120 also interacts with the C-type lectins CD209/DC-SIGN and CLEC4M/DC-SIGNR (collectively referred to as DC-SIGN(R)). Gp120 and gp41 interact with GalCer. Gp120 interacts with host ITGA4/ITGB7 complex; on CD4+ T-cells, this interaction results in rapid activation of integrin ITGAL/LFA-1, which facilitates efficient cell-to-cell spreading of HIV-1. Gp120 interacts with cell-associated heparan sulfate; this interaction increases virus infectivity on permissive cells and may be involved in infection of CD4- cells.</text>
</comment>
<comment type="domain">
    <text evidence="32">The membrane proximal external region (MPER) present in gp41 is a tryptophan-rich region recognized by the antibodies 2F5, Z13, and 4E10. MPER seems to play a role in fusion.</text>
</comment>
<keyword evidence="13 32" id="KW-0165">Cleavage on pair of basic residues</keyword>
<keyword evidence="11 32" id="KW-0945">Host-virus interaction</keyword>
<accession>A0A1C8Z3G3</accession>
<dbReference type="EMBL" id="KX693908">
    <property type="protein sequence ID" value="AOK88272.1"/>
    <property type="molecule type" value="Genomic_DNA"/>
</dbReference>
<evidence type="ECO:0000256" key="9">
    <source>
        <dbReference type="ARBA" id="ARBA00022511"/>
    </source>
</evidence>
<feature type="transmembrane region" description="Helical" evidence="33">
    <location>
        <begin position="20"/>
        <end position="41"/>
    </location>
</feature>
<keyword evidence="15 32" id="KW-0053">Apoptosis</keyword>
<evidence type="ECO:0000256" key="23">
    <source>
        <dbReference type="ARBA" id="ARBA00023046"/>
    </source>
</evidence>
<comment type="subcellular location">
    <molecule>Surface protein gp120</molecule>
    <subcellularLocation>
        <location evidence="32">Virion membrane</location>
        <topology evidence="32">Peripheral membrane protein</topology>
    </subcellularLocation>
    <subcellularLocation>
        <location evidence="32">Host cell membrane</location>
        <topology evidence="32">Peripheral membrane protein</topology>
    </subcellularLocation>
    <subcellularLocation>
        <location evidence="32">Host endosome membrane</location>
        <topology evidence="32">Single-pass type I membrane protein</topology>
    </subcellularLocation>
    <text evidence="32">The surface protein is not anchored to the viral envelope, but associates with the extravirion surface through its binding to TM. It is probably concentrated at the site of budding and incorporated into the virions possibly by contacts between the cytoplasmic tail of Env and the N-terminus of Gag.</text>
</comment>
<dbReference type="FunFam" id="2.170.40.20:FF:000004">
    <property type="entry name" value="Envelope glycoprotein gp160"/>
    <property type="match status" value="1"/>
</dbReference>
<feature type="site" description="Cleavage; by host furin" evidence="32">
    <location>
        <begin position="503"/>
        <end position="504"/>
    </location>
</feature>
<dbReference type="Gene3D" id="1.20.5.490">
    <property type="entry name" value="Single helix bin"/>
    <property type="match status" value="1"/>
</dbReference>
<feature type="short sequence motif" description="Di-leucine internalization motif" evidence="32">
    <location>
        <begin position="848"/>
        <end position="849"/>
    </location>
</feature>
<evidence type="ECO:0000256" key="27">
    <source>
        <dbReference type="ARBA" id="ARBA00023157"/>
    </source>
</evidence>
<dbReference type="Pfam" id="PF00517">
    <property type="entry name" value="GP41"/>
    <property type="match status" value="1"/>
</dbReference>
<gene>
    <name evidence="32 37" type="primary">env</name>
</gene>
<organism evidence="37">
    <name type="scientific">Human immunodeficiency virus type 1</name>
    <name type="common">HIV-1</name>
    <dbReference type="NCBI Taxonomy" id="11676"/>
    <lineage>
        <taxon>Viruses</taxon>
        <taxon>Riboviria</taxon>
        <taxon>Pararnavirae</taxon>
        <taxon>Artverviricota</taxon>
        <taxon>Revtraviricetes</taxon>
        <taxon>Ortervirales</taxon>
        <taxon>Retroviridae</taxon>
        <taxon>Orthoretrovirinae</taxon>
        <taxon>Lentivirus</taxon>
        <taxon>Lentivirus humimdef1</taxon>
    </lineage>
</organism>
<feature type="disulfide bond" evidence="32">
    <location>
        <begin position="225"/>
        <end position="236"/>
    </location>
</feature>
<dbReference type="InterPro" id="IPR000777">
    <property type="entry name" value="HIV1_Gp120"/>
</dbReference>
<comment type="PTM">
    <text evidence="32">Specific enzymatic cleavages in vivo yield mature proteins. Envelope glycoproteins are synthesized as a inactive precursor that is heavily N-glycosylated and processed likely by host cell furin in the Golgi to yield the mature SU and TM proteins. The cleavage site between SU and TM requires the minimal sequence [KR]-X-[KR]-R. About 2 of the 9 disulfide bonds of gp41 are reduced by P4HB/PDI, following binding to CD4 receptor.</text>
</comment>
<keyword evidence="8 32" id="KW-1170">Fusion of virus membrane with host endosomal membrane</keyword>
<dbReference type="GO" id="GO:0044175">
    <property type="term" value="C:host cell endosome membrane"/>
    <property type="evidence" value="ECO:0007669"/>
    <property type="project" value="UniProtKB-SubCell"/>
</dbReference>
<keyword evidence="22 32" id="KW-1133">Transmembrane helix</keyword>
<comment type="PTM">
    <text evidence="32">Palmitoylation of the transmembrane protein and of Env polyprotein (prior to its proteolytic cleavage) is essential for their association with host cell membrane lipid rafts. Palmitoylation is therefore required for envelope trafficking to classical lipid rafts, but not for viral replication.</text>
</comment>
<comment type="miscellaneous">
    <text evidence="32">HIV-1 lineages are divided in three main groups, M (for Major), O (for Outlier), and N (for New, or Non-M, Non-O). The vast majority of strains found worldwide belong to the group M. Group O seems to be endemic to and largely confined to Cameroon and neighboring countries in West Central Africa, where these viruses represent a small minority of HIV-1 strains. The group N is represented by a limited number of isolates from Cameroonian persons. The group M is further subdivided in 9 clades or subtypes (A to D, F to H, J and K).</text>
</comment>
<comment type="PTM">
    <text evidence="32">Highly glycosylated by host. The high number of glycan on the protein is reffered to as 'glycan shield' because it contributes to hide protein sequence from adaptive immune system.</text>
</comment>
<evidence type="ECO:0000256" key="17">
    <source>
        <dbReference type="ARBA" id="ARBA00022804"/>
    </source>
</evidence>
<keyword evidence="30 32" id="KW-0449">Lipoprotein</keyword>
<feature type="domain" description="Human immunodeficiency virus 1 envelope glycoprotein Gp120" evidence="35">
    <location>
        <begin position="33"/>
        <end position="503"/>
    </location>
</feature>
<evidence type="ECO:0000256" key="30">
    <source>
        <dbReference type="ARBA" id="ARBA00023288"/>
    </source>
</evidence>
<keyword evidence="24 32" id="KW-0175">Coiled coil</keyword>
<dbReference type="SUPFAM" id="SSF56502">
    <property type="entry name" value="gp120 core"/>
    <property type="match status" value="1"/>
</dbReference>
<evidence type="ECO:0000256" key="32">
    <source>
        <dbReference type="HAMAP-Rule" id="MF_04083"/>
    </source>
</evidence>
<dbReference type="Pfam" id="PF00516">
    <property type="entry name" value="GP120"/>
    <property type="match status" value="1"/>
</dbReference>
<evidence type="ECO:0000256" key="16">
    <source>
        <dbReference type="ARBA" id="ARBA00022729"/>
    </source>
</evidence>
<keyword evidence="9 32" id="KW-1032">Host cell membrane</keyword>
<dbReference type="GO" id="GO:0052031">
    <property type="term" value="P:symbiont-mediated perturbation of host defense response"/>
    <property type="evidence" value="ECO:0007669"/>
    <property type="project" value="UniProtKB-UniRule"/>
</dbReference>
<dbReference type="GO" id="GO:0005198">
    <property type="term" value="F:structural molecule activity"/>
    <property type="evidence" value="ECO:0007669"/>
    <property type="project" value="UniProtKB-UniRule"/>
</dbReference>
<keyword evidence="19 32" id="KW-1043">Host membrane</keyword>
<evidence type="ECO:0000256" key="19">
    <source>
        <dbReference type="ARBA" id="ARBA00022870"/>
    </source>
</evidence>
<dbReference type="FunFam" id="2.170.40.20:FF:000003">
    <property type="entry name" value="Envelope glycoprotein gp160"/>
    <property type="match status" value="1"/>
</dbReference>
<proteinExistence type="inferred from homology"/>
<dbReference type="Gene3D" id="2.170.40.20">
    <property type="entry name" value="Human immunodeficiency virus 1, Gp160, envelope glycoprotein"/>
    <property type="match status" value="2"/>
</dbReference>
<comment type="caution">
    <text evidence="32 33">Lacks conserved residue(s) required for the propagation of feature annotation.</text>
</comment>
<dbReference type="HAMAP" id="MF_04083">
    <property type="entry name" value="HIV_ENV"/>
    <property type="match status" value="1"/>
</dbReference>
<feature type="coiled-coil region" evidence="32">
    <location>
        <begin position="626"/>
        <end position="660"/>
    </location>
</feature>
<dbReference type="GO" id="GO:0019082">
    <property type="term" value="P:viral protein processing"/>
    <property type="evidence" value="ECO:0007669"/>
    <property type="project" value="UniProtKB-UniRule"/>
</dbReference>
<evidence type="ECO:0000313" key="37">
    <source>
        <dbReference type="EMBL" id="AOK88272.1"/>
    </source>
</evidence>
<evidence type="ECO:0000256" key="3">
    <source>
        <dbReference type="ARBA" id="ARBA00004505"/>
    </source>
</evidence>
<comment type="subcellular location">
    <subcellularLocation>
        <location evidence="3">Host cell membrane</location>
        <topology evidence="3">Peripheral membrane protein</topology>
    </subcellularLocation>
    <subcellularLocation>
        <location evidence="1">Host cell membrane</location>
        <topology evidence="1">Single-pass type I membrane protein</topology>
    </subcellularLocation>
    <subcellularLocation>
        <location evidence="2">Host endosome membrane</location>
        <topology evidence="2">Peripheral membrane protein</topology>
    </subcellularLocation>
    <subcellularLocation>
        <location evidence="5">Host endosome membrane</location>
        <topology evidence="5">Single-pass type I membrane protein</topology>
    </subcellularLocation>
    <subcellularLocation>
        <location evidence="6">Virion membrane</location>
        <topology evidence="6">Peripheral membrane protein</topology>
    </subcellularLocation>
    <subcellularLocation>
        <location evidence="4">Virion membrane</location>
        <topology evidence="4">Single-pass type I membrane protein</topology>
    </subcellularLocation>
</comment>
<dbReference type="GO" id="GO:0039654">
    <property type="term" value="P:fusion of virus membrane with host endosome membrane"/>
    <property type="evidence" value="ECO:0007669"/>
    <property type="project" value="UniProtKB-UniRule"/>
</dbReference>
<keyword evidence="7 32" id="KW-1168">Fusion of virus membrane with host membrane</keyword>
<keyword evidence="31 32" id="KW-1160">Virus entry into host cell</keyword>
<keyword evidence="26 32" id="KW-0564">Palmitate</keyword>
<feature type="chain" id="PRO_5023459687" description="Transmembrane protein gp41" evidence="32">
    <location>
        <begin position="504"/>
        <end position="849"/>
    </location>
</feature>
<evidence type="ECO:0000256" key="25">
    <source>
        <dbReference type="ARBA" id="ARBA00023136"/>
    </source>
</evidence>
<keyword evidence="27 32" id="KW-1015">Disulfide bond</keyword>
<sequence length="849" mass="96403">MRVTGIRKNYQQLWRWGTLLLGMLMICSAAGKLWVTVYYGVPVWKDATTTLFCASDAKAYKTEVHNVWATHACVPTDPNPQEIVMANVTEDFDMWKNNMVDQMHEDVISLWDQSLKPCAKLTPLCVTLDCKNLNITTNTSTSSNTSSTTEGGEMKNCSFNITTSISTKVKDYALFYSLDIVSIDNASYRLRNCNTSVITQACPKVSFEPIPIHYCAPAGFAILKCNSETFNGAGPCKNVSTVQCTHGIRPVVSTQLLLNGSLAKKEVVIRSSNFSNNAKVIIVQLNESVAINCTRPNNNTRKSIPLRPGRAWYTTGQIIGNIRQAHCNLSATQWNRTLEQITKKLREQFENKTIIFNQPAGGDPEVVMHSFNCGGEFFYCNTSKLFNSTWNDTSAWNDTTKNNTITLPCRIKQIINMWQEVGKAMYAPPISGQIRCSSNITGLILTRDGGNNQSNTTETFRPGGGDMRDNWRSELYKYKVIKIEPLGVAPTEARRRVVQREKRAVGTLGAMFLGFLGAAGSTMGAASITLTVQARQLLSGIVQQQRNLLRAIEAQQHMLRLTVWGIKQLQARVLAVERYLKDQQLLGIWGCSGKLICTTNVPWNSSWSNRTLDRIWDNLTWIEWEREIDNYTKEIYTLLEESQYQQEKNELELLKLDEWASLWNWFDITKWLWYIKIFIMIIGGLVGLKIFFAVLSIVNRVRQGYSPLSLQTHFPTQRGPGRPEGIEEEGGERDRDRSERLANGFLTLFWEDLRSLCLFSYHRLRDLLLIVTRIVELLGRRGWEALKYWWNLLQYWIQELKNSAISLLNATAIAVAEGTDRIIEGAQRAYRAILNIPTRIRQGLERALL</sequence>
<dbReference type="GO" id="GO:1903908">
    <property type="term" value="P:positive regulation of plasma membrane raft polarization"/>
    <property type="evidence" value="ECO:0007669"/>
    <property type="project" value="UniProtKB-UniRule"/>
</dbReference>
<evidence type="ECO:0000256" key="26">
    <source>
        <dbReference type="ARBA" id="ARBA00023139"/>
    </source>
</evidence>
<name>A0A1C8Z3G3_HV1</name>
<evidence type="ECO:0000256" key="1">
    <source>
        <dbReference type="ARBA" id="ARBA00004402"/>
    </source>
</evidence>
<evidence type="ECO:0000256" key="33">
    <source>
        <dbReference type="RuleBase" id="RU363095"/>
    </source>
</evidence>
<evidence type="ECO:0000256" key="18">
    <source>
        <dbReference type="ARBA" id="ARBA00022844"/>
    </source>
</evidence>
<keyword evidence="23 32" id="KW-1039">Host endosome</keyword>
<comment type="function">
    <text evidence="32">Envelope glycoprotein gp160: Oligomerizes in the host endoplasmic reticulum into predominantly trimers. In a second time, gp160 transits in the host Golgi, where glycosylation is completed. The precursor is then proteolytically cleaved in the trans-Golgi and thereby activated by cellular furin or furin-like proteases to produce gp120 and gp41.</text>
</comment>
<dbReference type="GO" id="GO:0075512">
    <property type="term" value="P:clathrin-dependent endocytosis of virus by host cell"/>
    <property type="evidence" value="ECO:0007669"/>
    <property type="project" value="UniProtKB-UniRule"/>
</dbReference>
<feature type="region of interest" description="MPER; binding to GalCer" evidence="32">
    <location>
        <begin position="655"/>
        <end position="676"/>
    </location>
</feature>
<comment type="domain">
    <text evidence="32">The CD4-binding region is targeted by the antibody b12.</text>
</comment>
<keyword evidence="16 32" id="KW-0732">Signal</keyword>
<evidence type="ECO:0000256" key="12">
    <source>
        <dbReference type="ARBA" id="ARBA00022595"/>
    </source>
</evidence>
<feature type="topological domain" description="Cytoplasmic" evidence="32">
    <location>
        <begin position="699"/>
        <end position="849"/>
    </location>
</feature>
<organismHost>
    <name type="scientific">Homo sapiens</name>
    <name type="common">Human</name>
    <dbReference type="NCBI Taxonomy" id="9606"/>
</organismHost>
<reference evidence="37" key="1">
    <citation type="submission" date="2016-08" db="EMBL/GenBank/DDBJ databases">
        <title>Escape from humoral immunity is associated with treatment failure in HIV-1-infected patients receiving long-term antiretroviral therapy: implication for predicting treatment outcome and designing individual therapeutic regimen.</title>
        <authorList>
            <person name="Ouyang Y."/>
            <person name="Yin Q."/>
            <person name="Li Z."/>
            <person name="Ma L."/>
        </authorList>
    </citation>
    <scope>NUCLEOTIDE SEQUENCE</scope>
    <source>
        <strain evidence="37">3954-1-7</strain>
    </source>
</reference>
<evidence type="ECO:0000256" key="31">
    <source>
        <dbReference type="ARBA" id="ARBA00023296"/>
    </source>
</evidence>
<feature type="disulfide bond" evidence="32">
    <location>
        <begin position="591"/>
        <end position="597"/>
    </location>
</feature>
<comment type="domain">
    <text evidence="32">The YXXL motif is involved in determining the exact site of viral release at the surface of infected mononuclear cells and promotes endocytosis. YXXL and di-leucine endocytosis motifs interact directly or indirectly with the clathrin adapter complexes, opperate independently, and their activities are not additive.</text>
</comment>
<comment type="similarity">
    <text evidence="32">Belongs to the HIV-1 env protein family.</text>
</comment>
<evidence type="ECO:0000256" key="10">
    <source>
        <dbReference type="ARBA" id="ARBA00022570"/>
    </source>
</evidence>
<evidence type="ECO:0000259" key="35">
    <source>
        <dbReference type="Pfam" id="PF00516"/>
    </source>
</evidence>
<dbReference type="GO" id="GO:0055036">
    <property type="term" value="C:virion membrane"/>
    <property type="evidence" value="ECO:0007669"/>
    <property type="project" value="UniProtKB-SubCell"/>
</dbReference>
<evidence type="ECO:0000256" key="14">
    <source>
        <dbReference type="ARBA" id="ARBA00022692"/>
    </source>
</evidence>
<evidence type="ECO:0000256" key="15">
    <source>
        <dbReference type="ARBA" id="ARBA00022703"/>
    </source>
</evidence>
<comment type="miscellaneous">
    <text evidence="32">Inhibitors targeting HIV-1 viral envelope proteins are used as antiretroviral drugs. Attachment of virions to the cell surface via non-specific interactions and CD4 binding can be blocked by inhibitors that include cyanovirin-N, cyclotriazadisulfonamide analogs, PRO 2000, TNX 355 and PRO 542. In addition, BMS 806 can block CD4-induced conformational changes. Env interactions with the coreceptor molecules can be targeted by CCR5 antagonists including SCH-D, maraviroc (UK 427857) and aplaviroc (GW 873140), and the CXCR4 antagonist AMD 070. Fusion of viral and cellular membranes can be inhibited by peptides such as enfuvirtide and tifuvirtide (T 1249). Resistance to inhibitors associated with mutations in Env are observed. Most of the time, single mutations confer only a modest reduction in drug susceptibility. Combination of several mutations is usually required to develop a high-level drug resistance.</text>
</comment>
<evidence type="ECO:0000256" key="24">
    <source>
        <dbReference type="ARBA" id="ARBA00023054"/>
    </source>
</evidence>
<keyword evidence="28 32" id="KW-0325">Glycoprotein</keyword>
<feature type="disulfide bond" evidence="32">
    <location>
        <begin position="215"/>
        <end position="244"/>
    </location>
</feature>
<keyword evidence="10 32" id="KW-1165">Clathrin-mediated endocytosis of virus by host</keyword>
<keyword evidence="25 32" id="KW-0472">Membrane</keyword>
<dbReference type="GO" id="GO:0019064">
    <property type="term" value="P:fusion of virus membrane with host plasma membrane"/>
    <property type="evidence" value="ECO:0007669"/>
    <property type="project" value="UniProtKB-UniRule"/>
</dbReference>
<evidence type="ECO:0000256" key="8">
    <source>
        <dbReference type="ARBA" id="ARBA00022510"/>
    </source>
</evidence>
<protein>
    <recommendedName>
        <fullName evidence="32">Envelope glycoprotein gp160</fullName>
    </recommendedName>
    <alternativeName>
        <fullName evidence="32">Env polyprotein</fullName>
    </alternativeName>
    <component>
        <recommendedName>
            <fullName evidence="32">Surface protein gp120</fullName>
            <shortName evidence="32">SU</shortName>
        </recommendedName>
        <alternativeName>
            <fullName evidence="32">Glycoprotein 120</fullName>
            <shortName evidence="32">gp120</shortName>
        </alternativeName>
    </component>
    <component>
        <recommendedName>
            <fullName evidence="32">Transmembrane protein gp41</fullName>
            <shortName evidence="32">TM</shortName>
        </recommendedName>
        <alternativeName>
            <fullName evidence="32">Glycoprotein 41</fullName>
            <shortName evidence="32">gp41</shortName>
        </alternativeName>
    </component>
</protein>
<keyword evidence="20 32" id="KW-0261">Viral envelope protein</keyword>
<dbReference type="GO" id="GO:0016020">
    <property type="term" value="C:membrane"/>
    <property type="evidence" value="ECO:0007669"/>
    <property type="project" value="UniProtKB-UniRule"/>
</dbReference>
<keyword evidence="29 32" id="KW-0899">Viral immunoevasion</keyword>
<feature type="chain" id="PRO_5023459686" description="Envelope glycoprotein gp160" evidence="32">
    <location>
        <begin position="32"/>
        <end position="849"/>
    </location>
</feature>
<comment type="domain">
    <text evidence="32 33">The 17 amino acids long immunosuppressive region is present in many retroviral envelope proteins. Synthetic peptides derived from this relatively conserved sequence inhibit immune function in vitro and in vivo.</text>
</comment>
<evidence type="ECO:0000256" key="11">
    <source>
        <dbReference type="ARBA" id="ARBA00022581"/>
    </source>
</evidence>
<feature type="region of interest" description="Immunosuppression" evidence="32">
    <location>
        <begin position="567"/>
        <end position="585"/>
    </location>
</feature>
<evidence type="ECO:0000256" key="21">
    <source>
        <dbReference type="ARBA" id="ARBA00022890"/>
    </source>
</evidence>
<dbReference type="FunFam" id="1.20.5.490:FF:000001">
    <property type="entry name" value="Envelope glycoprotein gp160"/>
    <property type="match status" value="1"/>
</dbReference>
<evidence type="ECO:0000256" key="2">
    <source>
        <dbReference type="ARBA" id="ARBA00004433"/>
    </source>
</evidence>
<dbReference type="GO" id="GO:0019062">
    <property type="term" value="P:virion attachment to host cell"/>
    <property type="evidence" value="ECO:0007669"/>
    <property type="project" value="UniProtKB-UniRule"/>
</dbReference>
<feature type="disulfide bond" evidence="32">
    <location>
        <begin position="53"/>
        <end position="73"/>
    </location>
</feature>
<feature type="domain" description="Retroviral envelope protein GP41-like" evidence="36">
    <location>
        <begin position="523"/>
        <end position="711"/>
    </location>
</feature>
<keyword evidence="18 32" id="KW-0946">Virion</keyword>
<dbReference type="CDD" id="cd09909">
    <property type="entry name" value="HIV-1-like_HR1-HR2"/>
    <property type="match status" value="1"/>
</dbReference>
<evidence type="ECO:0000256" key="5">
    <source>
        <dbReference type="ARBA" id="ARBA00004578"/>
    </source>
</evidence>
<feature type="transmembrane region" description="Helical" evidence="33">
    <location>
        <begin position="671"/>
        <end position="698"/>
    </location>
</feature>
<evidence type="ECO:0000256" key="29">
    <source>
        <dbReference type="ARBA" id="ARBA00023280"/>
    </source>
</evidence>
<evidence type="ECO:0000256" key="7">
    <source>
        <dbReference type="ARBA" id="ARBA00022506"/>
    </source>
</evidence>
<evidence type="ECO:0000256" key="4">
    <source>
        <dbReference type="ARBA" id="ARBA00004563"/>
    </source>
</evidence>
<dbReference type="InterPro" id="IPR037527">
    <property type="entry name" value="Gp160"/>
</dbReference>
<comment type="function">
    <text evidence="32">Surface protein gp120: Attaches the virus to the host lymphoid cell by binding to the primary receptor CD4. This interaction induces a structural rearrangement creating a high affinity binding site for a chemokine coreceptor like CXCR4 and/or CCR5. Acts as a ligand for CD209/DC-SIGN and CLEC4M/DC-SIGNR, which are respectively found on dendritic cells (DCs), and on endothelial cells of liver sinusoids and lymph node sinuses. These interactions allow capture of viral particles at mucosal surfaces by these cells and subsequent transmission to permissive cells. HIV subverts the migration properties of dendritic cells to gain access to CD4+ T-cells in lymph nodes. Virus transmission to permissive T-cells occurs either in trans (without DCs infection, through viral capture and transmission), or in cis (following DCs productive infection, through the usual CD4-gp120 interaction), thereby inducing a robust infection. In trans infection, bound virions remain infectious over days and it is proposed that they are not degraded, but protected in non-lysosomal acidic organelles within the DCs close to the cell membrane thus contributing to the viral infectious potential during DCs' migration from the periphery to the lymphoid tissues. On arrival at lymphoid tissues, intact virions recycle back to DCs' cell surface allowing virus transmission to CD4+ T-cells.</text>
</comment>
<comment type="domain">
    <text evidence="32">Some of the most genetically diverse regions of the viral genome are present in Env. They are called variable regions 1 through 5 (V1 through V5). Coreceptor usage of gp120 is determined mainly by the primary structure of the third variable region (V3) in the outer domain of gp120. The sequence of V3 determines which coreceptor, CCR5 and/or CXCR4 (corresponding to R5/macrophage, X4/T cell and R5X4/T cell and macrophage tropism), is used to trigger the fusion potential of the Env complex, and hence which cells the virus can infect. Binding to CCR5 involves a region adjacent in addition to V3.</text>
</comment>
<evidence type="ECO:0000256" key="20">
    <source>
        <dbReference type="ARBA" id="ARBA00022879"/>
    </source>
</evidence>
<evidence type="ECO:0000256" key="13">
    <source>
        <dbReference type="ARBA" id="ARBA00022685"/>
    </source>
</evidence>
<evidence type="ECO:0000259" key="36">
    <source>
        <dbReference type="Pfam" id="PF00517"/>
    </source>
</evidence>
<evidence type="ECO:0000256" key="6">
    <source>
        <dbReference type="ARBA" id="ARBA00004650"/>
    </source>
</evidence>